<reference evidence="3 4" key="1">
    <citation type="submission" date="2019-02" db="EMBL/GenBank/DDBJ databases">
        <title>Sequencing the genomes of 1000 actinobacteria strains.</title>
        <authorList>
            <person name="Klenk H.-P."/>
        </authorList>
    </citation>
    <scope>NUCLEOTIDE SEQUENCE [LARGE SCALE GENOMIC DNA]</scope>
    <source>
        <strain evidence="3 4">DSM 45888</strain>
    </source>
</reference>
<dbReference type="Gene3D" id="1.10.10.10">
    <property type="entry name" value="Winged helix-like DNA-binding domain superfamily/Winged helix DNA-binding domain"/>
    <property type="match status" value="1"/>
</dbReference>
<dbReference type="InterPro" id="IPR023485">
    <property type="entry name" value="Ptyr_pPase"/>
</dbReference>
<dbReference type="NCBIfam" id="NF033788">
    <property type="entry name" value="HTH_metalloreg"/>
    <property type="match status" value="1"/>
</dbReference>
<dbReference type="GO" id="GO:0003700">
    <property type="term" value="F:DNA-binding transcription factor activity"/>
    <property type="evidence" value="ECO:0007669"/>
    <property type="project" value="InterPro"/>
</dbReference>
<dbReference type="Pfam" id="PF01022">
    <property type="entry name" value="HTH_5"/>
    <property type="match status" value="1"/>
</dbReference>
<dbReference type="Proteomes" id="UP000293781">
    <property type="component" value="Unassembled WGS sequence"/>
</dbReference>
<comment type="caution">
    <text evidence="3">The sequence shown here is derived from an EMBL/GenBank/DDBJ whole genome shotgun (WGS) entry which is preliminary data.</text>
</comment>
<name>A0A4Q7UG93_9ACTN</name>
<dbReference type="SUPFAM" id="SSF52788">
    <property type="entry name" value="Phosphotyrosine protein phosphatases I"/>
    <property type="match status" value="1"/>
</dbReference>
<feature type="domain" description="HTH arsR-type" evidence="2">
    <location>
        <begin position="3"/>
        <end position="100"/>
    </location>
</feature>
<dbReference type="SMART" id="SM00226">
    <property type="entry name" value="LMWPc"/>
    <property type="match status" value="1"/>
</dbReference>
<dbReference type="CDD" id="cd00090">
    <property type="entry name" value="HTH_ARSR"/>
    <property type="match status" value="1"/>
</dbReference>
<dbReference type="EMBL" id="SHKK01000001">
    <property type="protein sequence ID" value="RZT79368.1"/>
    <property type="molecule type" value="Genomic_DNA"/>
</dbReference>
<protein>
    <submittedName>
        <fullName evidence="3">Protein-tyrosine-phosphatase</fullName>
    </submittedName>
</protein>
<dbReference type="PANTHER" id="PTHR43428">
    <property type="entry name" value="ARSENATE REDUCTASE"/>
    <property type="match status" value="1"/>
</dbReference>
<dbReference type="InterPro" id="IPR036388">
    <property type="entry name" value="WH-like_DNA-bd_sf"/>
</dbReference>
<keyword evidence="1" id="KW-0059">Arsenical resistance</keyword>
<dbReference type="GO" id="GO:0046685">
    <property type="term" value="P:response to arsenic-containing substance"/>
    <property type="evidence" value="ECO:0007669"/>
    <property type="project" value="UniProtKB-KW"/>
</dbReference>
<dbReference type="AlphaFoldDB" id="A0A4Q7UG93"/>
<gene>
    <name evidence="3" type="ORF">EV382_2566</name>
</gene>
<dbReference type="Gene3D" id="3.40.50.2300">
    <property type="match status" value="1"/>
</dbReference>
<dbReference type="SMART" id="SM00418">
    <property type="entry name" value="HTH_ARSR"/>
    <property type="match status" value="1"/>
</dbReference>
<dbReference type="InterPro" id="IPR036196">
    <property type="entry name" value="Ptyr_pPase_sf"/>
</dbReference>
<evidence type="ECO:0000313" key="4">
    <source>
        <dbReference type="Proteomes" id="UP000293781"/>
    </source>
</evidence>
<organism evidence="3 4">
    <name type="scientific">Micromonospora violae</name>
    <dbReference type="NCBI Taxonomy" id="1278207"/>
    <lineage>
        <taxon>Bacteria</taxon>
        <taxon>Bacillati</taxon>
        <taxon>Actinomycetota</taxon>
        <taxon>Actinomycetes</taxon>
        <taxon>Micromonosporales</taxon>
        <taxon>Micromonosporaceae</taxon>
        <taxon>Micromonospora</taxon>
    </lineage>
</organism>
<dbReference type="CDD" id="cd16345">
    <property type="entry name" value="LMWP_ArsC"/>
    <property type="match status" value="1"/>
</dbReference>
<evidence type="ECO:0000256" key="1">
    <source>
        <dbReference type="ARBA" id="ARBA00022849"/>
    </source>
</evidence>
<dbReference type="InterPro" id="IPR011991">
    <property type="entry name" value="ArsR-like_HTH"/>
</dbReference>
<evidence type="ECO:0000313" key="3">
    <source>
        <dbReference type="EMBL" id="RZT79368.1"/>
    </source>
</evidence>
<dbReference type="PANTHER" id="PTHR43428:SF1">
    <property type="entry name" value="ARSENATE REDUCTASE"/>
    <property type="match status" value="1"/>
</dbReference>
<dbReference type="RefSeq" id="WP_130401769.1">
    <property type="nucleotide sequence ID" value="NZ_SHKK01000001.1"/>
</dbReference>
<dbReference type="InterPro" id="IPR001845">
    <property type="entry name" value="HTH_ArsR_DNA-bd_dom"/>
</dbReference>
<dbReference type="SUPFAM" id="SSF46785">
    <property type="entry name" value="Winged helix' DNA-binding domain"/>
    <property type="match status" value="1"/>
</dbReference>
<dbReference type="InterPro" id="IPR036390">
    <property type="entry name" value="WH_DNA-bd_sf"/>
</dbReference>
<proteinExistence type="predicted"/>
<sequence length="251" mass="27152">MESAKPDTIAPPGFVLAAGHPVRWRLLSELARGDLAVHELTALLGQPQNLVSYHLAKLRKAELVASRRSSADGRDTYYSLDLARCGDLLSGTGAALHPGLRLHRPAPAASVTGRVLFLCTGNSSRSQTAEALLRDRTAGAVHAFSAGSHPKPIHPHAVSVMAARGIDLTGARPKHLDEFTGQRFDLVITLCDRVKEICPEFPGHPRPVHWSIPDPAAEPGELPAFERVADDLTPRINFLLHTLAHRLEQTS</sequence>
<evidence type="ECO:0000259" key="2">
    <source>
        <dbReference type="PROSITE" id="PS50987"/>
    </source>
</evidence>
<dbReference type="Pfam" id="PF01451">
    <property type="entry name" value="LMWPc"/>
    <property type="match status" value="1"/>
</dbReference>
<accession>A0A4Q7UG93</accession>
<dbReference type="OrthoDB" id="9784339at2"/>
<dbReference type="PROSITE" id="PS50987">
    <property type="entry name" value="HTH_ARSR_2"/>
    <property type="match status" value="1"/>
</dbReference>
<keyword evidence="4" id="KW-1185">Reference proteome</keyword>